<evidence type="ECO:0000313" key="1">
    <source>
        <dbReference type="EMBL" id="QWS33160.1"/>
    </source>
</evidence>
<gene>
    <name evidence="1" type="ORF">KM842_13045</name>
</gene>
<dbReference type="EMBL" id="CP076544">
    <property type="protein sequence ID" value="QWS33160.1"/>
    <property type="molecule type" value="Genomic_DNA"/>
</dbReference>
<accession>A0ACD1E2M8</accession>
<organism evidence="1 2">
    <name type="scientific">Curtobacterium aetherium</name>
    <dbReference type="NCBI Taxonomy" id="2841594"/>
    <lineage>
        <taxon>Bacteria</taxon>
        <taxon>Bacillati</taxon>
        <taxon>Actinomycetota</taxon>
        <taxon>Actinomycetes</taxon>
        <taxon>Micrococcales</taxon>
        <taxon>Microbacteriaceae</taxon>
        <taxon>Curtobacterium</taxon>
    </lineage>
</organism>
<sequence length="161" mass="17394">MSDDGEQAPPRNAVLAASTAGLGIVLRSLAPALEQVTLQQYRILVLLVTRGPMRASDLATELGLLPSGITRMVDRLVRADFVEKRTSRHSGREVVVTALPSATLLVEDVLARRDAEFRAVLRRMPPEDRALVDRAAAAFTRASTAEPLTDAELLLAVTNGR</sequence>
<evidence type="ECO:0000313" key="2">
    <source>
        <dbReference type="Proteomes" id="UP000681794"/>
    </source>
</evidence>
<protein>
    <submittedName>
        <fullName evidence="1">MarR family transcriptional regulator</fullName>
    </submittedName>
</protein>
<proteinExistence type="predicted"/>
<keyword evidence="2" id="KW-1185">Reference proteome</keyword>
<name>A0ACD1E2M8_9MICO</name>
<reference evidence="1" key="1">
    <citation type="submission" date="2021-06" db="EMBL/GenBank/DDBJ databases">
        <authorList>
            <person name="Ellington A.J."/>
            <person name="Bryan N.C."/>
            <person name="Christner B.C."/>
            <person name="Reisch C.R."/>
        </authorList>
    </citation>
    <scope>NUCLEOTIDE SEQUENCE</scope>
    <source>
        <strain evidence="1">L6-1</strain>
    </source>
</reference>
<dbReference type="Proteomes" id="UP000681794">
    <property type="component" value="Chromosome"/>
</dbReference>